<feature type="compositionally biased region" description="Basic and acidic residues" evidence="2">
    <location>
        <begin position="731"/>
        <end position="744"/>
    </location>
</feature>
<dbReference type="EMBL" id="OX459956">
    <property type="protein sequence ID" value="CAI9161110.1"/>
    <property type="molecule type" value="Genomic_DNA"/>
</dbReference>
<dbReference type="PANTHER" id="PTHR12634">
    <property type="entry name" value="SIT4 YEAST -ASSOCIATING PROTEIN-RELATED"/>
    <property type="match status" value="1"/>
</dbReference>
<evidence type="ECO:0008006" key="5">
    <source>
        <dbReference type="Google" id="ProtNLM"/>
    </source>
</evidence>
<dbReference type="InterPro" id="IPR007587">
    <property type="entry name" value="SAPS"/>
</dbReference>
<reference evidence="3" key="1">
    <citation type="submission" date="2023-04" db="EMBL/GenBank/DDBJ databases">
        <authorList>
            <consortium name="ELIXIR-Norway"/>
        </authorList>
    </citation>
    <scope>NUCLEOTIDE SEQUENCE [LARGE SCALE GENOMIC DNA]</scope>
</reference>
<feature type="region of interest" description="Disordered" evidence="2">
    <location>
        <begin position="799"/>
        <end position="874"/>
    </location>
</feature>
<dbReference type="Proteomes" id="UP001176941">
    <property type="component" value="Chromosome 20"/>
</dbReference>
<dbReference type="InterPro" id="IPR016024">
    <property type="entry name" value="ARM-type_fold"/>
</dbReference>
<evidence type="ECO:0000256" key="2">
    <source>
        <dbReference type="SAM" id="MobiDB-lite"/>
    </source>
</evidence>
<dbReference type="Pfam" id="PF04499">
    <property type="entry name" value="SAPS"/>
    <property type="match status" value="1"/>
</dbReference>
<feature type="region of interest" description="Disordered" evidence="2">
    <location>
        <begin position="631"/>
        <end position="787"/>
    </location>
</feature>
<sequence>MRVAARDEGAMFWKFDLHTSSHLDALLEREDLSLPELLDEEDVLQECKVVNRKLLDFLLRPLHLQAMVAWVTQEPPASGEERLRYKYPSVACEILTSDVPQINDALGADESLLHRLYGFLQSSGSLNPLLASFFSKVMGVLINRKTDQLVSFLRKKDDFVDLLLQHIGTSAIMDLLLRLLTCVERPQLRQDVVNWLNEEKIVQRLIEQIHPSKDDNQHSNASQSLCDIIRLSREQMIQVQDSPEPDQLLTTLEKQETIEQLLSNMLEGERNPSVLVSGIQVLLTLLEPRRPRSESVTVNNFFSSVDGQLELLAQATLDSTVSSAGALHALRPRLSCFHQLLLEPPELEPLRTTWGSLAPPLGNTRLHVVKLLASALSTNDAALTQELLALDVPNTMLDLFFHYVFNNFLHAQVEVCVSTMLSSGPPADSGSDTPSENPVVKHLLQRCRLVERILTSWEENDRVQSAGGPRKGYMGHLTSVANALVQNSEKGPNAEQLQQLLKELPQELRERWEAFVSGPLAETNKKNTVDLVNTHHLHSSSDDEDDRLKEFNFPEEAVLQQAFMDFQMQRMTSAFIDHFGFNDEEFGEQEESVNAPFDKTASITFSLSADDDNPNANLLEICYKDRIQQFDDDEEEDEEEGQGSGESDGEDGAWQGGQLARAGRLGQPSGVRSRGSTDSEEEDDDEDEDEDGRVRGRPGPPCYPSAGRQPPGPSWTAAFDPVPMDGPDGSQDCRDREPRGEHPDLPAPCPAGPATPSTLQLRSQDPAPHSAPQEATDGSKAAEPAVPCQALLSVGDLQAGLRGTRSAPSSLDSATRDPATSVPAPGAHQPPQPPEGEKSPEFSGLPQSQSALVLQPLPMPNGSAPGGPAAPGSQ</sequence>
<evidence type="ECO:0000313" key="4">
    <source>
        <dbReference type="Proteomes" id="UP001176941"/>
    </source>
</evidence>
<proteinExistence type="inferred from homology"/>
<organism evidence="3 4">
    <name type="scientific">Rangifer tarandus platyrhynchus</name>
    <name type="common">Svalbard reindeer</name>
    <dbReference type="NCBI Taxonomy" id="3082113"/>
    <lineage>
        <taxon>Eukaryota</taxon>
        <taxon>Metazoa</taxon>
        <taxon>Chordata</taxon>
        <taxon>Craniata</taxon>
        <taxon>Vertebrata</taxon>
        <taxon>Euteleostomi</taxon>
        <taxon>Mammalia</taxon>
        <taxon>Eutheria</taxon>
        <taxon>Laurasiatheria</taxon>
        <taxon>Artiodactyla</taxon>
        <taxon>Ruminantia</taxon>
        <taxon>Pecora</taxon>
        <taxon>Cervidae</taxon>
        <taxon>Odocoileinae</taxon>
        <taxon>Rangifer</taxon>
    </lineage>
</organism>
<evidence type="ECO:0000256" key="1">
    <source>
        <dbReference type="ARBA" id="ARBA00006180"/>
    </source>
</evidence>
<evidence type="ECO:0000313" key="3">
    <source>
        <dbReference type="EMBL" id="CAI9161110.1"/>
    </source>
</evidence>
<keyword evidence="4" id="KW-1185">Reference proteome</keyword>
<name>A0ABN8YHS5_RANTA</name>
<feature type="compositionally biased region" description="Acidic residues" evidence="2">
    <location>
        <begin position="678"/>
        <end position="691"/>
    </location>
</feature>
<dbReference type="PANTHER" id="PTHR12634:SF13">
    <property type="entry name" value="SERINE_THREONINE-PROTEIN PHOSPHATASE 6 REGULATORY SUBUNIT 1"/>
    <property type="match status" value="1"/>
</dbReference>
<feature type="compositionally biased region" description="Acidic residues" evidence="2">
    <location>
        <begin position="631"/>
        <end position="651"/>
    </location>
</feature>
<protein>
    <recommendedName>
        <fullName evidence="5">Protein phosphatase 6, regulatory subunit 1</fullName>
    </recommendedName>
</protein>
<gene>
    <name evidence="3" type="ORF">MRATA1EN1_LOCUS10072</name>
</gene>
<accession>A0ABN8YHS5</accession>
<dbReference type="SUPFAM" id="SSF48371">
    <property type="entry name" value="ARM repeat"/>
    <property type="match status" value="1"/>
</dbReference>
<comment type="similarity">
    <text evidence="1">Belongs to the SAPS family.</text>
</comment>